<gene>
    <name evidence="3" type="ORF">CSV86_010280</name>
</gene>
<keyword evidence="4" id="KW-1185">Reference proteome</keyword>
<feature type="domain" description="Protein FecR C-terminal" evidence="2">
    <location>
        <begin position="202"/>
        <end position="259"/>
    </location>
</feature>
<dbReference type="OrthoDB" id="9771237at2"/>
<dbReference type="eggNOG" id="COG3712">
    <property type="taxonomic scope" value="Bacteria"/>
</dbReference>
<dbReference type="Gene3D" id="3.55.50.30">
    <property type="match status" value="1"/>
</dbReference>
<dbReference type="PIRSF" id="PIRSF018266">
    <property type="entry name" value="FecR"/>
    <property type="match status" value="1"/>
</dbReference>
<name>L1M466_9PSED</name>
<protein>
    <submittedName>
        <fullName evidence="3">DUF4974 domain-containing protein</fullName>
    </submittedName>
</protein>
<proteinExistence type="predicted"/>
<dbReference type="GO" id="GO:0016989">
    <property type="term" value="F:sigma factor antagonist activity"/>
    <property type="evidence" value="ECO:0007669"/>
    <property type="project" value="TreeGrafter"/>
</dbReference>
<dbReference type="EMBL" id="AMWJ02000001">
    <property type="protein sequence ID" value="NNJ15597.1"/>
    <property type="molecule type" value="Genomic_DNA"/>
</dbReference>
<comment type="caution">
    <text evidence="3">The sequence shown here is derived from an EMBL/GenBank/DDBJ whole genome shotgun (WGS) entry which is preliminary data.</text>
</comment>
<evidence type="ECO:0000259" key="1">
    <source>
        <dbReference type="Pfam" id="PF04773"/>
    </source>
</evidence>
<accession>L1M466</accession>
<dbReference type="InterPro" id="IPR012373">
    <property type="entry name" value="Ferrdict_sens_TM"/>
</dbReference>
<organism evidence="3 4">
    <name type="scientific">Pseudomonas bharatica CSV86</name>
    <dbReference type="NCBI Taxonomy" id="1005395"/>
    <lineage>
        <taxon>Bacteria</taxon>
        <taxon>Pseudomonadati</taxon>
        <taxon>Pseudomonadota</taxon>
        <taxon>Gammaproteobacteria</taxon>
        <taxon>Pseudomonadales</taxon>
        <taxon>Pseudomonadaceae</taxon>
        <taxon>Pseudomonas</taxon>
        <taxon>Pseudomonas bharatica</taxon>
    </lineage>
</organism>
<evidence type="ECO:0000313" key="4">
    <source>
        <dbReference type="Proteomes" id="UP000010448"/>
    </source>
</evidence>
<evidence type="ECO:0000313" key="3">
    <source>
        <dbReference type="EMBL" id="NNJ15597.1"/>
    </source>
</evidence>
<evidence type="ECO:0000259" key="2">
    <source>
        <dbReference type="Pfam" id="PF16344"/>
    </source>
</evidence>
<sequence>MSERNSRPDKFAEEDQVIARLREELKQRFPMPDPKPRNKRTRILGAGLLSLAVLATLAWLDPAYRSEHYLTRVGERQTLNLADGTVVTLDAASEVAVSWHLFSRRSELQRGQALFEVAPRVYRPWLVDAGQASVRVVGTRFNVDRHASEVRVSVAEGRVAVAAGGAERDLLPGQQVRASNAGLGALVAVDANAVGAWQGGQLVFQRTPLGEVLDIIGRYQDKPVRLQDARLATLPVSGVFDSAHVERLLALLPSILPVKLGKGADGSVLISPRGKK</sequence>
<dbReference type="Pfam" id="PF16344">
    <property type="entry name" value="FecR_C"/>
    <property type="match status" value="1"/>
</dbReference>
<dbReference type="Gene3D" id="2.60.120.1440">
    <property type="match status" value="1"/>
</dbReference>
<dbReference type="Proteomes" id="UP000010448">
    <property type="component" value="Unassembled WGS sequence"/>
</dbReference>
<dbReference type="AlphaFoldDB" id="L1M466"/>
<reference evidence="3 4" key="1">
    <citation type="journal article" date="2013" name="Genome Announc.">
        <title>Genome Sequence of Naphthalene-Degrading Soil Bacterium Pseudomonas putida CSV86.</title>
        <authorList>
            <person name="Phale P.S."/>
            <person name="Paliwal V."/>
            <person name="Raju S.C."/>
            <person name="Modak A."/>
            <person name="Purohit H.J."/>
        </authorList>
    </citation>
    <scope>NUCLEOTIDE SEQUENCE [LARGE SCALE GENOMIC DNA]</scope>
    <source>
        <strain evidence="3 4">CSV86</strain>
    </source>
</reference>
<dbReference type="InterPro" id="IPR032508">
    <property type="entry name" value="FecR_C"/>
</dbReference>
<dbReference type="PANTHER" id="PTHR30273">
    <property type="entry name" value="PERIPLASMIC SIGNAL SENSOR AND SIGMA FACTOR ACTIVATOR FECR-RELATED"/>
    <property type="match status" value="1"/>
</dbReference>
<dbReference type="Pfam" id="PF04773">
    <property type="entry name" value="FecR"/>
    <property type="match status" value="1"/>
</dbReference>
<dbReference type="RefSeq" id="WP_009396976.1">
    <property type="nucleotide sequence ID" value="NZ_AMWJ02000001.1"/>
</dbReference>
<feature type="domain" description="FecR protein" evidence="1">
    <location>
        <begin position="69"/>
        <end position="159"/>
    </location>
</feature>
<dbReference type="PANTHER" id="PTHR30273:SF2">
    <property type="entry name" value="PROTEIN FECR"/>
    <property type="match status" value="1"/>
</dbReference>
<dbReference type="InterPro" id="IPR006860">
    <property type="entry name" value="FecR"/>
</dbReference>